<dbReference type="Gene3D" id="3.40.50.720">
    <property type="entry name" value="NAD(P)-binding Rossmann-like Domain"/>
    <property type="match status" value="1"/>
</dbReference>
<proteinExistence type="inferred from homology"/>
<accession>A0A286BVK8</accession>
<dbReference type="InterPro" id="IPR005913">
    <property type="entry name" value="dTDP_dehydrorham_reduct"/>
</dbReference>
<evidence type="ECO:0000256" key="1">
    <source>
        <dbReference type="ARBA" id="ARBA00004781"/>
    </source>
</evidence>
<evidence type="ECO:0000313" key="9">
    <source>
        <dbReference type="Proteomes" id="UP000219271"/>
    </source>
</evidence>
<comment type="function">
    <text evidence="6">Catalyzes the reduction of dTDP-6-deoxy-L-lyxo-4-hexulose to yield dTDP-L-rhamnose.</text>
</comment>
<dbReference type="NCBIfam" id="TIGR01214">
    <property type="entry name" value="rmlD"/>
    <property type="match status" value="1"/>
</dbReference>
<dbReference type="AlphaFoldDB" id="A0A286BVK8"/>
<dbReference type="Gene3D" id="3.90.25.10">
    <property type="entry name" value="UDP-galactose 4-epimerase, domain 1"/>
    <property type="match status" value="1"/>
</dbReference>
<dbReference type="UniPathway" id="UPA00124"/>
<keyword evidence="6" id="KW-0560">Oxidoreductase</keyword>
<dbReference type="EC" id="1.1.1.133" evidence="3 6"/>
<dbReference type="GO" id="GO:0009243">
    <property type="term" value="P:O antigen biosynthetic process"/>
    <property type="evidence" value="ECO:0007669"/>
    <property type="project" value="UniProtKB-UniPathway"/>
</dbReference>
<dbReference type="Proteomes" id="UP000219271">
    <property type="component" value="Unassembled WGS sequence"/>
</dbReference>
<dbReference type="NCBIfam" id="NF007440">
    <property type="entry name" value="PRK09987.1"/>
    <property type="match status" value="1"/>
</dbReference>
<dbReference type="SUPFAM" id="SSF51735">
    <property type="entry name" value="NAD(P)-binding Rossmann-fold domains"/>
    <property type="match status" value="1"/>
</dbReference>
<evidence type="ECO:0000256" key="2">
    <source>
        <dbReference type="ARBA" id="ARBA00010944"/>
    </source>
</evidence>
<evidence type="ECO:0000256" key="5">
    <source>
        <dbReference type="ARBA" id="ARBA00048200"/>
    </source>
</evidence>
<dbReference type="CDD" id="cd05254">
    <property type="entry name" value="dTDP_HR_like_SDR_e"/>
    <property type="match status" value="1"/>
</dbReference>
<dbReference type="GO" id="GO:0005829">
    <property type="term" value="C:cytosol"/>
    <property type="evidence" value="ECO:0007669"/>
    <property type="project" value="TreeGrafter"/>
</dbReference>
<dbReference type="RefSeq" id="WP_097096115.1">
    <property type="nucleotide sequence ID" value="NZ_OCMY01000001.1"/>
</dbReference>
<dbReference type="Pfam" id="PF04321">
    <property type="entry name" value="RmlD_sub_bind"/>
    <property type="match status" value="1"/>
</dbReference>
<dbReference type="InterPro" id="IPR029903">
    <property type="entry name" value="RmlD-like-bd"/>
</dbReference>
<gene>
    <name evidence="8" type="ORF">SAMN06273570_2572</name>
</gene>
<keyword evidence="9" id="KW-1185">Reference proteome</keyword>
<sequence>MNILLFGRSGQVAWELQRSLSLLGSVTVVDRHHEALCGDLTQPEGIANTIRSLKPDVVVNAAAYTAVDTAEQDRESALLVNSESVEVMARETAQLGALLVHYSTDYVFDGSGDHYRKEHEATGPLNVYGQTKLAGEHAIARHNPRHFIFRTSWVYASRGKNFLRTMLKLADEKSSLSIINDQIGAPTSASLIADCTAIAIRDEIQHKSKYGTYHLVASGECSWLEYAKYTFSVARKYHTASKINTVTSISTAEYPTPARRPLNSRLSNRKFQQAFIVTLPDWRCDVARVVSELVS</sequence>
<organism evidence="8 9">
    <name type="scientific">Candidatus Pantoea floridensis</name>
    <dbReference type="NCBI Taxonomy" id="1938870"/>
    <lineage>
        <taxon>Bacteria</taxon>
        <taxon>Pseudomonadati</taxon>
        <taxon>Pseudomonadota</taxon>
        <taxon>Gammaproteobacteria</taxon>
        <taxon>Enterobacterales</taxon>
        <taxon>Erwiniaceae</taxon>
        <taxon>Pantoea</taxon>
    </lineage>
</organism>
<dbReference type="OrthoDB" id="9803892at2"/>
<evidence type="ECO:0000256" key="6">
    <source>
        <dbReference type="RuleBase" id="RU364082"/>
    </source>
</evidence>
<feature type="domain" description="RmlD-like substrate binding" evidence="7">
    <location>
        <begin position="1"/>
        <end position="293"/>
    </location>
</feature>
<comment type="cofactor">
    <cofactor evidence="6">
        <name>Mg(2+)</name>
        <dbReference type="ChEBI" id="CHEBI:18420"/>
    </cofactor>
    <text evidence="6">Binds 1 Mg(2+) ion per monomer.</text>
</comment>
<reference evidence="9" key="1">
    <citation type="submission" date="2017-09" db="EMBL/GenBank/DDBJ databases">
        <authorList>
            <person name="Varghese N."/>
            <person name="Submissions S."/>
        </authorList>
    </citation>
    <scope>NUCLEOTIDE SEQUENCE [LARGE SCALE GENOMIC DNA]</scope>
    <source>
        <strain evidence="9">JKS000234</strain>
    </source>
</reference>
<dbReference type="GO" id="GO:0008831">
    <property type="term" value="F:dTDP-4-dehydrorhamnose reductase activity"/>
    <property type="evidence" value="ECO:0007669"/>
    <property type="project" value="UniProtKB-EC"/>
</dbReference>
<dbReference type="PANTHER" id="PTHR10491:SF4">
    <property type="entry name" value="METHIONINE ADENOSYLTRANSFERASE 2 SUBUNIT BETA"/>
    <property type="match status" value="1"/>
</dbReference>
<comment type="catalytic activity">
    <reaction evidence="5 6">
        <text>dTDP-beta-L-rhamnose + NADP(+) = dTDP-4-dehydro-beta-L-rhamnose + NADPH + H(+)</text>
        <dbReference type="Rhea" id="RHEA:21796"/>
        <dbReference type="ChEBI" id="CHEBI:15378"/>
        <dbReference type="ChEBI" id="CHEBI:57510"/>
        <dbReference type="ChEBI" id="CHEBI:57783"/>
        <dbReference type="ChEBI" id="CHEBI:58349"/>
        <dbReference type="ChEBI" id="CHEBI:62830"/>
        <dbReference type="EC" id="1.1.1.133"/>
    </reaction>
</comment>
<dbReference type="InterPro" id="IPR036291">
    <property type="entry name" value="NAD(P)-bd_dom_sf"/>
</dbReference>
<evidence type="ECO:0000313" key="8">
    <source>
        <dbReference type="EMBL" id="SOD38181.1"/>
    </source>
</evidence>
<name>A0A286BVK8_9GAMM</name>
<evidence type="ECO:0000256" key="4">
    <source>
        <dbReference type="ARBA" id="ARBA00017099"/>
    </source>
</evidence>
<keyword evidence="6" id="KW-0521">NADP</keyword>
<evidence type="ECO:0000259" key="7">
    <source>
        <dbReference type="Pfam" id="PF04321"/>
    </source>
</evidence>
<dbReference type="EMBL" id="OCMY01000001">
    <property type="protein sequence ID" value="SOD38181.1"/>
    <property type="molecule type" value="Genomic_DNA"/>
</dbReference>
<dbReference type="GO" id="GO:0019305">
    <property type="term" value="P:dTDP-rhamnose biosynthetic process"/>
    <property type="evidence" value="ECO:0007669"/>
    <property type="project" value="UniProtKB-UniPathway"/>
</dbReference>
<evidence type="ECO:0000256" key="3">
    <source>
        <dbReference type="ARBA" id="ARBA00012929"/>
    </source>
</evidence>
<comment type="similarity">
    <text evidence="2 6">Belongs to the dTDP-4-dehydrorhamnose reductase family.</text>
</comment>
<dbReference type="PANTHER" id="PTHR10491">
    <property type="entry name" value="DTDP-4-DEHYDRORHAMNOSE REDUCTASE"/>
    <property type="match status" value="1"/>
</dbReference>
<dbReference type="UniPathway" id="UPA00281"/>
<comment type="pathway">
    <text evidence="1 6">Carbohydrate biosynthesis; dTDP-L-rhamnose biosynthesis.</text>
</comment>
<protein>
    <recommendedName>
        <fullName evidence="4 6">dTDP-4-dehydrorhamnose reductase</fullName>
        <ecNumber evidence="3 6">1.1.1.133</ecNumber>
    </recommendedName>
</protein>